<dbReference type="Pfam" id="PF02653">
    <property type="entry name" value="BPD_transp_2"/>
    <property type="match status" value="1"/>
</dbReference>
<feature type="compositionally biased region" description="Low complexity" evidence="7">
    <location>
        <begin position="10"/>
        <end position="21"/>
    </location>
</feature>
<reference evidence="9 10" key="1">
    <citation type="submission" date="2014-09" db="EMBL/GenBank/DDBJ databases">
        <title>Vibrio maritimus JCM 19240. (C210) whole genome shotgun sequence.</title>
        <authorList>
            <person name="Sawabe T."/>
            <person name="Meirelles P."/>
            <person name="Nakanishi M."/>
            <person name="Sayaka M."/>
            <person name="Hattori M."/>
            <person name="Ohkuma M."/>
        </authorList>
    </citation>
    <scope>NUCLEOTIDE SEQUENCE [LARGE SCALE GENOMIC DNA]</scope>
    <source>
        <strain evidence="9 10">JCM 19240</strain>
    </source>
</reference>
<proteinExistence type="inferred from homology"/>
<keyword evidence="4 8" id="KW-0812">Transmembrane</keyword>
<reference evidence="9 10" key="2">
    <citation type="submission" date="2014-09" db="EMBL/GenBank/DDBJ databases">
        <authorList>
            <consortium name="NBRP consortium"/>
            <person name="Sawabe T."/>
            <person name="Meirelles P."/>
            <person name="Nakanishi M."/>
            <person name="Sayaka M."/>
            <person name="Hattori M."/>
            <person name="Ohkuma M."/>
        </authorList>
    </citation>
    <scope>NUCLEOTIDE SEQUENCE [LARGE SCALE GENOMIC DNA]</scope>
    <source>
        <strain evidence="9 10">JCM 19240</strain>
    </source>
</reference>
<evidence type="ECO:0000256" key="1">
    <source>
        <dbReference type="ARBA" id="ARBA00004429"/>
    </source>
</evidence>
<feature type="transmembrane region" description="Helical" evidence="8">
    <location>
        <begin position="72"/>
        <end position="95"/>
    </location>
</feature>
<organism evidence="9 10">
    <name type="scientific">Vibrio maritimus</name>
    <dbReference type="NCBI Taxonomy" id="990268"/>
    <lineage>
        <taxon>Bacteria</taxon>
        <taxon>Pseudomonadati</taxon>
        <taxon>Pseudomonadota</taxon>
        <taxon>Gammaproteobacteria</taxon>
        <taxon>Vibrionales</taxon>
        <taxon>Vibrionaceae</taxon>
        <taxon>Vibrio</taxon>
    </lineage>
</organism>
<comment type="caution">
    <text evidence="9">The sequence shown here is derived from an EMBL/GenBank/DDBJ whole genome shotgun (WGS) entry which is preliminary data.</text>
</comment>
<keyword evidence="5 8" id="KW-1133">Transmembrane helix</keyword>
<feature type="transmembrane region" description="Helical" evidence="8">
    <location>
        <begin position="34"/>
        <end position="52"/>
    </location>
</feature>
<feature type="transmembrane region" description="Helical" evidence="8">
    <location>
        <begin position="194"/>
        <end position="216"/>
    </location>
</feature>
<evidence type="ECO:0000313" key="9">
    <source>
        <dbReference type="EMBL" id="GAL34091.1"/>
    </source>
</evidence>
<evidence type="ECO:0000256" key="5">
    <source>
        <dbReference type="ARBA" id="ARBA00022989"/>
    </source>
</evidence>
<evidence type="ECO:0000256" key="6">
    <source>
        <dbReference type="ARBA" id="ARBA00023136"/>
    </source>
</evidence>
<evidence type="ECO:0000256" key="7">
    <source>
        <dbReference type="SAM" id="MobiDB-lite"/>
    </source>
</evidence>
<dbReference type="InterPro" id="IPR001851">
    <property type="entry name" value="ABC_transp_permease"/>
</dbReference>
<evidence type="ECO:0000256" key="4">
    <source>
        <dbReference type="ARBA" id="ARBA00022692"/>
    </source>
</evidence>
<feature type="transmembrane region" description="Helical" evidence="8">
    <location>
        <begin position="107"/>
        <end position="135"/>
    </location>
</feature>
<protein>
    <submittedName>
        <fullName evidence="9">Ribose ABC transport system permease protein RbsC</fullName>
    </submittedName>
</protein>
<dbReference type="GO" id="GO:0005886">
    <property type="term" value="C:plasma membrane"/>
    <property type="evidence" value="ECO:0007669"/>
    <property type="project" value="UniProtKB-SubCell"/>
</dbReference>
<comment type="subcellular location">
    <subcellularLocation>
        <location evidence="1">Cell inner membrane</location>
        <topology evidence="1">Multi-pass membrane protein</topology>
    </subcellularLocation>
</comment>
<feature type="transmembrane region" description="Helical" evidence="8">
    <location>
        <begin position="275"/>
        <end position="295"/>
    </location>
</feature>
<feature type="transmembrane region" description="Helical" evidence="8">
    <location>
        <begin position="245"/>
        <end position="263"/>
    </location>
</feature>
<evidence type="ECO:0000256" key="8">
    <source>
        <dbReference type="SAM" id="Phobius"/>
    </source>
</evidence>
<dbReference type="EMBL" id="BBMT01000004">
    <property type="protein sequence ID" value="GAL34091.1"/>
    <property type="molecule type" value="Genomic_DNA"/>
</dbReference>
<keyword evidence="6 8" id="KW-0472">Membrane</keyword>
<sequence>MSDSTKSLNSSSAPSPASASPALGGQVAEFFRNYYIYFVLAAIVVFLSSVNLDQYALFERGNFLYKKNVINILRVSAPLLVLAGAFTLLMVSGYIDLSVGSTMGLTAVIYALLAINGVPMWAAFSITVFCGVLLGAFNGLLVVKFNITPVIATLITLSLYKGIALLLVEDGVSAIKSMGDLKMPAWFNDYGRDAVLLGLPMAFWVAVGVTALLIILQNRSLLGKYAAATGGNPTAAKLSGIKTGLVVFTLYAIVGATAALAGIARSSFMSLGDPLSGDGMELTAILVVLIGGTAFSGGEGKVLRSFVGALIIMTLTVGMLTLVPAYYQTLVIGGALLAAAASNHLVSRKRNEG</sequence>
<gene>
    <name evidence="9" type="ORF">JCM19240_999</name>
</gene>
<accession>A0A090T2B7</accession>
<evidence type="ECO:0000256" key="3">
    <source>
        <dbReference type="ARBA" id="ARBA00022475"/>
    </source>
</evidence>
<dbReference type="CDD" id="cd06579">
    <property type="entry name" value="TM_PBP1_transp_AraH_like"/>
    <property type="match status" value="1"/>
</dbReference>
<dbReference type="AlphaFoldDB" id="A0A090T2B7"/>
<keyword evidence="3" id="KW-1003">Cell membrane</keyword>
<dbReference type="GO" id="GO:0022857">
    <property type="term" value="F:transmembrane transporter activity"/>
    <property type="evidence" value="ECO:0007669"/>
    <property type="project" value="InterPro"/>
</dbReference>
<name>A0A090T2B7_9VIBR</name>
<comment type="similarity">
    <text evidence="2">Belongs to the binding-protein-dependent transport system permease family. AraH/RbsC subfamily.</text>
</comment>
<dbReference type="Proteomes" id="UP000029224">
    <property type="component" value="Unassembled WGS sequence"/>
</dbReference>
<evidence type="ECO:0000256" key="2">
    <source>
        <dbReference type="ARBA" id="ARBA00007942"/>
    </source>
</evidence>
<evidence type="ECO:0000313" key="10">
    <source>
        <dbReference type="Proteomes" id="UP000029224"/>
    </source>
</evidence>
<dbReference type="OrthoDB" id="5422926at2"/>
<dbReference type="PANTHER" id="PTHR32196">
    <property type="entry name" value="ABC TRANSPORTER PERMEASE PROTEIN YPHD-RELATED-RELATED"/>
    <property type="match status" value="1"/>
</dbReference>
<feature type="region of interest" description="Disordered" evidence="7">
    <location>
        <begin position="1"/>
        <end position="21"/>
    </location>
</feature>
<keyword evidence="10" id="KW-1185">Reference proteome</keyword>
<feature type="transmembrane region" description="Helical" evidence="8">
    <location>
        <begin position="147"/>
        <end position="168"/>
    </location>
</feature>
<feature type="transmembrane region" description="Helical" evidence="8">
    <location>
        <begin position="302"/>
        <end position="320"/>
    </location>
</feature>